<gene>
    <name evidence="2" type="ORF">H9777_13140</name>
</gene>
<name>A0A948TDH6_9BACT</name>
<evidence type="ECO:0000256" key="1">
    <source>
        <dbReference type="SAM" id="SignalP"/>
    </source>
</evidence>
<dbReference type="Proteomes" id="UP000783796">
    <property type="component" value="Unassembled WGS sequence"/>
</dbReference>
<feature type="signal peptide" evidence="1">
    <location>
        <begin position="1"/>
        <end position="20"/>
    </location>
</feature>
<dbReference type="AlphaFoldDB" id="A0A948TDH6"/>
<dbReference type="InterPro" id="IPR011467">
    <property type="entry name" value="DUF1573"/>
</dbReference>
<feature type="chain" id="PRO_5037579097" evidence="1">
    <location>
        <begin position="21"/>
        <end position="132"/>
    </location>
</feature>
<dbReference type="PANTHER" id="PTHR37833:SF1">
    <property type="entry name" value="SIGNAL PEPTIDE PROTEIN"/>
    <property type="match status" value="1"/>
</dbReference>
<proteinExistence type="predicted"/>
<reference evidence="2" key="1">
    <citation type="journal article" date="2021" name="PeerJ">
        <title>Extensive microbial diversity within the chicken gut microbiome revealed by metagenomics and culture.</title>
        <authorList>
            <person name="Gilroy R."/>
            <person name="Ravi A."/>
            <person name="Getino M."/>
            <person name="Pursley I."/>
            <person name="Horton D.L."/>
            <person name="Alikhan N.F."/>
            <person name="Baker D."/>
            <person name="Gharbi K."/>
            <person name="Hall N."/>
            <person name="Watson M."/>
            <person name="Adriaenssens E.M."/>
            <person name="Foster-Nyarko E."/>
            <person name="Jarju S."/>
            <person name="Secka A."/>
            <person name="Antonio M."/>
            <person name="Oren A."/>
            <person name="Chaudhuri R.R."/>
            <person name="La Ragione R."/>
            <person name="Hildebrand F."/>
            <person name="Pallen M.J."/>
        </authorList>
    </citation>
    <scope>NUCLEOTIDE SEQUENCE</scope>
    <source>
        <strain evidence="2">G4-2901</strain>
    </source>
</reference>
<comment type="caution">
    <text evidence="2">The sequence shown here is derived from an EMBL/GenBank/DDBJ whole genome shotgun (WGS) entry which is preliminary data.</text>
</comment>
<organism evidence="2 3">
    <name type="scientific">Candidatus Phocaeicola faecigallinarum</name>
    <dbReference type="NCBI Taxonomy" id="2838732"/>
    <lineage>
        <taxon>Bacteria</taxon>
        <taxon>Pseudomonadati</taxon>
        <taxon>Bacteroidota</taxon>
        <taxon>Bacteroidia</taxon>
        <taxon>Bacteroidales</taxon>
        <taxon>Bacteroidaceae</taxon>
        <taxon>Phocaeicola</taxon>
    </lineage>
</organism>
<dbReference type="Pfam" id="PF07610">
    <property type="entry name" value="DUF1573"/>
    <property type="match status" value="1"/>
</dbReference>
<dbReference type="Gene3D" id="2.60.40.10">
    <property type="entry name" value="Immunoglobulins"/>
    <property type="match status" value="1"/>
</dbReference>
<protein>
    <submittedName>
        <fullName evidence="2">DUF1573 domain-containing protein</fullName>
    </submittedName>
</protein>
<evidence type="ECO:0000313" key="3">
    <source>
        <dbReference type="Proteomes" id="UP000783796"/>
    </source>
</evidence>
<keyword evidence="1" id="KW-0732">Signal</keyword>
<accession>A0A948TDH6</accession>
<reference evidence="2" key="2">
    <citation type="submission" date="2021-04" db="EMBL/GenBank/DDBJ databases">
        <authorList>
            <person name="Gilroy R."/>
        </authorList>
    </citation>
    <scope>NUCLEOTIDE SEQUENCE</scope>
    <source>
        <strain evidence="2">G4-2901</strain>
    </source>
</reference>
<dbReference type="EMBL" id="JAHLFW010000110">
    <property type="protein sequence ID" value="MBU3839222.1"/>
    <property type="molecule type" value="Genomic_DNA"/>
</dbReference>
<dbReference type="InterPro" id="IPR013783">
    <property type="entry name" value="Ig-like_fold"/>
</dbReference>
<dbReference type="PANTHER" id="PTHR37833">
    <property type="entry name" value="LIPOPROTEIN-RELATED"/>
    <property type="match status" value="1"/>
</dbReference>
<evidence type="ECO:0000313" key="2">
    <source>
        <dbReference type="EMBL" id="MBU3839222.1"/>
    </source>
</evidence>
<sequence>MRKFILTTLMLFMGIIMVMAAGTAEIKFEKTTHDFGSFSESSPKVTCTFKFTNVGDGPLVIHQAIATCGCTVPQYPKEPIKPGESGEIIVTYNGAGKFPGRFQKTITLRTNGKSEITRLIVKGDMMPAADVK</sequence>